<organism evidence="1 2">
    <name type="scientific">Adhaeribacter aerolatus</name>
    <dbReference type="NCBI Taxonomy" id="670289"/>
    <lineage>
        <taxon>Bacteria</taxon>
        <taxon>Pseudomonadati</taxon>
        <taxon>Bacteroidota</taxon>
        <taxon>Cytophagia</taxon>
        <taxon>Cytophagales</taxon>
        <taxon>Hymenobacteraceae</taxon>
        <taxon>Adhaeribacter</taxon>
    </lineage>
</organism>
<keyword evidence="2" id="KW-1185">Reference proteome</keyword>
<reference evidence="1 2" key="1">
    <citation type="submission" date="2019-07" db="EMBL/GenBank/DDBJ databases">
        <title>Whole genome shotgun sequence of Adhaeribacter aerolatus NBRC 106133.</title>
        <authorList>
            <person name="Hosoyama A."/>
            <person name="Uohara A."/>
            <person name="Ohji S."/>
            <person name="Ichikawa N."/>
        </authorList>
    </citation>
    <scope>NUCLEOTIDE SEQUENCE [LARGE SCALE GENOMIC DNA]</scope>
    <source>
        <strain evidence="1 2">NBRC 106133</strain>
    </source>
</reference>
<evidence type="ECO:0000313" key="2">
    <source>
        <dbReference type="Proteomes" id="UP000321532"/>
    </source>
</evidence>
<evidence type="ECO:0000313" key="1">
    <source>
        <dbReference type="EMBL" id="GEO06617.1"/>
    </source>
</evidence>
<name>A0A512B4B1_9BACT</name>
<dbReference type="Proteomes" id="UP000321532">
    <property type="component" value="Unassembled WGS sequence"/>
</dbReference>
<gene>
    <name evidence="1" type="ORF">AAE02nite_42810</name>
</gene>
<comment type="caution">
    <text evidence="1">The sequence shown here is derived from an EMBL/GenBank/DDBJ whole genome shotgun (WGS) entry which is preliminary data.</text>
</comment>
<protein>
    <submittedName>
        <fullName evidence="1">TIGR02453 family protein</fullName>
    </submittedName>
</protein>
<dbReference type="OrthoDB" id="9794241at2"/>
<dbReference type="InterPro" id="IPR012808">
    <property type="entry name" value="CHP02453"/>
</dbReference>
<proteinExistence type="predicted"/>
<dbReference type="InterPro" id="IPR015996">
    <property type="entry name" value="UCP028451"/>
</dbReference>
<dbReference type="EMBL" id="BJYS01000042">
    <property type="protein sequence ID" value="GEO06617.1"/>
    <property type="molecule type" value="Genomic_DNA"/>
</dbReference>
<sequence>MKNNIDKATLQFIADLKRNNTREWFAENKTRYEASRVDFMQFLEGMLAGAAAFEPLALGQQAKDLVFRIYRDVRFSKNKDPYKDHYGAYLAEGGRKSILPGYYLHLSPQNGSFISCGLWMPPAEFLKAVRQEIDYNLAEFRELLETTAFKKYFKGVEGEKLKTNPKGYEKDNPALPFLRHKSWMVSHPLPDALLTSSNALEVVLQAMEQALPFKEFLMRPLLEISAPEKS</sequence>
<dbReference type="AlphaFoldDB" id="A0A512B4B1"/>
<dbReference type="NCBIfam" id="TIGR02453">
    <property type="entry name" value="TIGR02453 family protein"/>
    <property type="match status" value="1"/>
</dbReference>
<dbReference type="RefSeq" id="WP_146903040.1">
    <property type="nucleotide sequence ID" value="NZ_BJYS01000042.1"/>
</dbReference>
<dbReference type="PIRSF" id="PIRSF028451">
    <property type="entry name" value="UCP028451"/>
    <property type="match status" value="1"/>
</dbReference>
<dbReference type="PANTHER" id="PTHR36452">
    <property type="entry name" value="CHROMOSOME 12, WHOLE GENOME SHOTGUN SEQUENCE"/>
    <property type="match status" value="1"/>
</dbReference>
<dbReference type="Pfam" id="PF09365">
    <property type="entry name" value="DUF2461"/>
    <property type="match status" value="1"/>
</dbReference>
<dbReference type="PANTHER" id="PTHR36452:SF1">
    <property type="entry name" value="DUF2461 DOMAIN-CONTAINING PROTEIN"/>
    <property type="match status" value="1"/>
</dbReference>
<accession>A0A512B4B1</accession>